<gene>
    <name evidence="2" type="primary">HEM4</name>
    <name evidence="2" type="ORF">TR149282</name>
</gene>
<feature type="region of interest" description="Disordered" evidence="1">
    <location>
        <begin position="56"/>
        <end position="82"/>
    </location>
</feature>
<name>A0A0X3P3M3_SCHSO</name>
<evidence type="ECO:0000313" key="2">
    <source>
        <dbReference type="EMBL" id="JAP42552.1"/>
    </source>
</evidence>
<feature type="non-terminal residue" evidence="2">
    <location>
        <position position="1"/>
    </location>
</feature>
<protein>
    <submittedName>
        <fullName evidence="2">Uroporphyrinogen-III synthase</fullName>
    </submittedName>
</protein>
<sequence length="115" mass="12524">TFSTTSMPFSRSRCGSKLLCFSPVTKRAGFGEPVLYCSTINSAREDAVAQWEPLGSNPIEAARSPVAGPTAKQRSEGDPLNPAFSNASTALWLVKMMQPNFDRQLPRETNSSELQ</sequence>
<reference evidence="2" key="1">
    <citation type="submission" date="2016-01" db="EMBL/GenBank/DDBJ databases">
        <title>Reference transcriptome for the parasite Schistocephalus solidus: insights into the molecular evolution of parasitism.</title>
        <authorList>
            <person name="Hebert F.O."/>
            <person name="Grambauer S."/>
            <person name="Barber I."/>
            <person name="Landry C.R."/>
            <person name="Aubin-Horth N."/>
        </authorList>
    </citation>
    <scope>NUCLEOTIDE SEQUENCE</scope>
</reference>
<dbReference type="AlphaFoldDB" id="A0A0X3P3M3"/>
<dbReference type="EMBL" id="GEEE01020673">
    <property type="protein sequence ID" value="JAP42552.1"/>
    <property type="molecule type" value="Transcribed_RNA"/>
</dbReference>
<evidence type="ECO:0000256" key="1">
    <source>
        <dbReference type="SAM" id="MobiDB-lite"/>
    </source>
</evidence>
<accession>A0A0X3P3M3</accession>
<organism evidence="2">
    <name type="scientific">Schistocephalus solidus</name>
    <name type="common">Tapeworm</name>
    <dbReference type="NCBI Taxonomy" id="70667"/>
    <lineage>
        <taxon>Eukaryota</taxon>
        <taxon>Metazoa</taxon>
        <taxon>Spiralia</taxon>
        <taxon>Lophotrochozoa</taxon>
        <taxon>Platyhelminthes</taxon>
        <taxon>Cestoda</taxon>
        <taxon>Eucestoda</taxon>
        <taxon>Diphyllobothriidea</taxon>
        <taxon>Diphyllobothriidae</taxon>
        <taxon>Schistocephalus</taxon>
    </lineage>
</organism>
<proteinExistence type="predicted"/>